<dbReference type="InterPro" id="IPR006458">
    <property type="entry name" value="Ovate_C"/>
</dbReference>
<dbReference type="GO" id="GO:0045892">
    <property type="term" value="P:negative regulation of DNA-templated transcription"/>
    <property type="evidence" value="ECO:0007669"/>
    <property type="project" value="UniProtKB-UniRule"/>
</dbReference>
<dbReference type="Proteomes" id="UP001567538">
    <property type="component" value="Unassembled WGS sequence"/>
</dbReference>
<name>A0ABD1I4T3_SALDI</name>
<organism evidence="8 9">
    <name type="scientific">Salvia divinorum</name>
    <name type="common">Maria pastora</name>
    <name type="synonym">Diviner's sage</name>
    <dbReference type="NCBI Taxonomy" id="28513"/>
    <lineage>
        <taxon>Eukaryota</taxon>
        <taxon>Viridiplantae</taxon>
        <taxon>Streptophyta</taxon>
        <taxon>Embryophyta</taxon>
        <taxon>Tracheophyta</taxon>
        <taxon>Spermatophyta</taxon>
        <taxon>Magnoliopsida</taxon>
        <taxon>eudicotyledons</taxon>
        <taxon>Gunneridae</taxon>
        <taxon>Pentapetalae</taxon>
        <taxon>asterids</taxon>
        <taxon>lamiids</taxon>
        <taxon>Lamiales</taxon>
        <taxon>Lamiaceae</taxon>
        <taxon>Nepetoideae</taxon>
        <taxon>Mentheae</taxon>
        <taxon>Salviinae</taxon>
        <taxon>Salvia</taxon>
        <taxon>Salvia subgen. Calosphace</taxon>
    </lineage>
</organism>
<protein>
    <recommendedName>
        <fullName evidence="6">Transcription repressor</fullName>
    </recommendedName>
    <alternativeName>
        <fullName evidence="6">Ovate family protein</fullName>
    </alternativeName>
</protein>
<evidence type="ECO:0000256" key="4">
    <source>
        <dbReference type="ARBA" id="ARBA00023163"/>
    </source>
</evidence>
<evidence type="ECO:0000256" key="2">
    <source>
        <dbReference type="ARBA" id="ARBA00022491"/>
    </source>
</evidence>
<comment type="caution">
    <text evidence="8">The sequence shown here is derived from an EMBL/GenBank/DDBJ whole genome shotgun (WGS) entry which is preliminary data.</text>
</comment>
<sequence>MAENSLKIRIRRMLRSCKSKDQITDVVPPPHFSPRFSYSYSLLSPDVVNGRKCPPASPVISNFYDFPKHKKSKRKARYRKRAFENRFPDCKYVNGLFSSDEDDKWRWLPSSVEDSLAVVKRSSDPYTDFRNSMVEMIVEKHIVAAKDLENLLRCFLSLNSYHHHNVIVRAFSEIWEAFFSSNHQ</sequence>
<evidence type="ECO:0000256" key="5">
    <source>
        <dbReference type="ARBA" id="ARBA00023242"/>
    </source>
</evidence>
<dbReference type="AlphaFoldDB" id="A0ABD1I4T3"/>
<dbReference type="GO" id="GO:0005634">
    <property type="term" value="C:nucleus"/>
    <property type="evidence" value="ECO:0007669"/>
    <property type="project" value="UniProtKB-SubCell"/>
</dbReference>
<evidence type="ECO:0000313" key="8">
    <source>
        <dbReference type="EMBL" id="KAL1563402.1"/>
    </source>
</evidence>
<keyword evidence="3 6" id="KW-0805">Transcription regulation</keyword>
<evidence type="ECO:0000256" key="6">
    <source>
        <dbReference type="RuleBase" id="RU367028"/>
    </source>
</evidence>
<dbReference type="PANTHER" id="PTHR33057:SF17">
    <property type="entry name" value="TRANSCRIPTION REPRESSOR OFP8"/>
    <property type="match status" value="1"/>
</dbReference>
<dbReference type="EMBL" id="JBEAFC010000003">
    <property type="protein sequence ID" value="KAL1563402.1"/>
    <property type="molecule type" value="Genomic_DNA"/>
</dbReference>
<comment type="subcellular location">
    <subcellularLocation>
        <location evidence="1 6">Nucleus</location>
    </subcellularLocation>
</comment>
<gene>
    <name evidence="8" type="ORF">AAHA92_05872</name>
</gene>
<keyword evidence="4 6" id="KW-0804">Transcription</keyword>
<dbReference type="PROSITE" id="PS51754">
    <property type="entry name" value="OVATE"/>
    <property type="match status" value="1"/>
</dbReference>
<reference evidence="8 9" key="1">
    <citation type="submission" date="2024-06" db="EMBL/GenBank/DDBJ databases">
        <title>A chromosome level genome sequence of Diviner's sage (Salvia divinorum).</title>
        <authorList>
            <person name="Ford S.A."/>
            <person name="Ro D.-K."/>
            <person name="Ness R.W."/>
            <person name="Phillips M.A."/>
        </authorList>
    </citation>
    <scope>NUCLEOTIDE SEQUENCE [LARGE SCALE GENOMIC DNA]</scope>
    <source>
        <strain evidence="8">SAF-2024a</strain>
        <tissue evidence="8">Leaf</tissue>
    </source>
</reference>
<keyword evidence="2 6" id="KW-0678">Repressor</keyword>
<evidence type="ECO:0000256" key="1">
    <source>
        <dbReference type="ARBA" id="ARBA00004123"/>
    </source>
</evidence>
<keyword evidence="5 6" id="KW-0539">Nucleus</keyword>
<comment type="function">
    <text evidence="6">Transcriptional repressor that regulates multiple aspects of plant growth and development.</text>
</comment>
<dbReference type="InterPro" id="IPR038933">
    <property type="entry name" value="Ovate"/>
</dbReference>
<feature type="domain" description="OVATE" evidence="7">
    <location>
        <begin position="118"/>
        <end position="177"/>
    </location>
</feature>
<dbReference type="PANTHER" id="PTHR33057">
    <property type="entry name" value="TRANSCRIPTION REPRESSOR OFP7-RELATED"/>
    <property type="match status" value="1"/>
</dbReference>
<accession>A0ABD1I4T3</accession>
<evidence type="ECO:0000256" key="3">
    <source>
        <dbReference type="ARBA" id="ARBA00023015"/>
    </source>
</evidence>
<proteinExistence type="predicted"/>
<evidence type="ECO:0000259" key="7">
    <source>
        <dbReference type="PROSITE" id="PS51754"/>
    </source>
</evidence>
<dbReference type="Pfam" id="PF04844">
    <property type="entry name" value="Ovate"/>
    <property type="match status" value="1"/>
</dbReference>
<keyword evidence="9" id="KW-1185">Reference proteome</keyword>
<evidence type="ECO:0000313" key="9">
    <source>
        <dbReference type="Proteomes" id="UP001567538"/>
    </source>
</evidence>
<dbReference type="NCBIfam" id="TIGR01568">
    <property type="entry name" value="A_thal_3678"/>
    <property type="match status" value="1"/>
</dbReference>